<dbReference type="PROSITE" id="PS51257">
    <property type="entry name" value="PROKAR_LIPOPROTEIN"/>
    <property type="match status" value="1"/>
</dbReference>
<reference evidence="2 3" key="1">
    <citation type="submission" date="2018-08" db="EMBL/GenBank/DDBJ databases">
        <title>Genomic Encyclopedia of Type Strains, Phase IV (KMG-IV): sequencing the most valuable type-strain genomes for metagenomic binning, comparative biology and taxonomic classification.</title>
        <authorList>
            <person name="Goeker M."/>
        </authorList>
    </citation>
    <scope>NUCLEOTIDE SEQUENCE [LARGE SCALE GENOMIC DNA]</scope>
    <source>
        <strain evidence="2 3">DSM 25527</strain>
    </source>
</reference>
<dbReference type="Proteomes" id="UP000266568">
    <property type="component" value="Unassembled WGS sequence"/>
</dbReference>
<evidence type="ECO:0000313" key="2">
    <source>
        <dbReference type="EMBL" id="RIA46277.1"/>
    </source>
</evidence>
<dbReference type="RefSeq" id="WP_119034507.1">
    <property type="nucleotide sequence ID" value="NZ_QXDC01000002.1"/>
</dbReference>
<sequence length="257" mass="25511">MRTRKISSPLLVALPILALGLLGGCSMLNGNVKGNFSCRAPDGTCAPTSRIDDAAVALLVGETPTEARWPEGRCTGGRCGAAGGAVAARPVHAAQRRSGEKVLRIMFPSYIDDLGRLHEASAIHTVVESGDWVPVGDAPSVAAGDAAPVSRAPAGLAGTALAAPPLLLGAAPSTVDPDLPTSEQVAAARGRKAVSVEQIRAQVDAVLEKPKVANPGGAASAAAAPAAAAPPPPTAVSGDTGTATVRTPGLPGAPEED</sequence>
<evidence type="ECO:0000256" key="1">
    <source>
        <dbReference type="SAM" id="MobiDB-lite"/>
    </source>
</evidence>
<dbReference type="AlphaFoldDB" id="A0A397PGH6"/>
<gene>
    <name evidence="2" type="ORF">DFR49_0813</name>
</gene>
<evidence type="ECO:0000313" key="3">
    <source>
        <dbReference type="Proteomes" id="UP000266568"/>
    </source>
</evidence>
<feature type="region of interest" description="Disordered" evidence="1">
    <location>
        <begin position="210"/>
        <end position="257"/>
    </location>
</feature>
<comment type="caution">
    <text evidence="2">The sequence shown here is derived from an EMBL/GenBank/DDBJ whole genome shotgun (WGS) entry which is preliminary data.</text>
</comment>
<name>A0A397PGH6_9SPHN</name>
<accession>A0A397PGH6</accession>
<organism evidence="2 3">
    <name type="scientific">Hephaestia caeni</name>
    <dbReference type="NCBI Taxonomy" id="645617"/>
    <lineage>
        <taxon>Bacteria</taxon>
        <taxon>Pseudomonadati</taxon>
        <taxon>Pseudomonadota</taxon>
        <taxon>Alphaproteobacteria</taxon>
        <taxon>Sphingomonadales</taxon>
        <taxon>Sphingomonadaceae</taxon>
        <taxon>Hephaestia</taxon>
    </lineage>
</organism>
<dbReference type="OrthoDB" id="7408098at2"/>
<protein>
    <submittedName>
        <fullName evidence="2">Conjugal transfer pilus assembly protein TraV</fullName>
    </submittedName>
</protein>
<feature type="compositionally biased region" description="Low complexity" evidence="1">
    <location>
        <begin position="213"/>
        <end position="227"/>
    </location>
</feature>
<proteinExistence type="predicted"/>
<keyword evidence="3" id="KW-1185">Reference proteome</keyword>
<dbReference type="EMBL" id="QXDC01000002">
    <property type="protein sequence ID" value="RIA46277.1"/>
    <property type="molecule type" value="Genomic_DNA"/>
</dbReference>